<dbReference type="PANTHER" id="PTHR36932:SF1">
    <property type="entry name" value="CAPSULAR POLYSACCHARIDE BIOSYNTHESIS PROTEIN"/>
    <property type="match status" value="1"/>
</dbReference>
<dbReference type="Pfam" id="PF00501">
    <property type="entry name" value="AMP-binding"/>
    <property type="match status" value="1"/>
</dbReference>
<protein>
    <submittedName>
        <fullName evidence="2">Phenylacetate-coenzyme A ligase</fullName>
        <ecNumber evidence="2">6.2.1.30</ecNumber>
    </submittedName>
</protein>
<sequence length="437" mass="50049">MIEISDFKNQILNRYEHFKSIEKDETKLYNVQSERLQHLLLNAIRNVPVYKELGITEEQIKSNPYKALEEFPLITKQSILERYNDHVSDEIDVDTCFSTKTSGSTGVPFISIKDQVHLVQGMSNIMKILKDRGLEEGTRILRIAGRVNGLKEKTVEYGGVFRIAFIGINSPLELIDPKMIRQVVEYRPEVISGHGSEILLLYKLLEIHDLLEGLSKVRLIICGGESLSKSTRTFLEKAFQAQVVDCYGMQEIGDIAFQCPEYPEYYHINEESVYLELVGANGERLTEGEYGEFVATNLLNTTMPFIRYRTGDFGMISKEKCKCGRKTRVIKMIDGREMNPIELGNGDLLNPYVLKRQLEDIKVAQYQIVQDKPGQVRLNVVLGQNTTEQEVRDYVAKLHDWLGKETEIILRFCEIEDIISPNGKVKAFLCRVPQKLK</sequence>
<name>A0A0D0HQA7_9BACL</name>
<dbReference type="InterPro" id="IPR000873">
    <property type="entry name" value="AMP-dep_synth/lig_dom"/>
</dbReference>
<dbReference type="GO" id="GO:0047475">
    <property type="term" value="F:phenylacetate-CoA ligase activity"/>
    <property type="evidence" value="ECO:0007669"/>
    <property type="project" value="UniProtKB-EC"/>
</dbReference>
<gene>
    <name evidence="2" type="ORF">JV16_02788</name>
</gene>
<evidence type="ECO:0000259" key="1">
    <source>
        <dbReference type="Pfam" id="PF00501"/>
    </source>
</evidence>
<feature type="domain" description="AMP-dependent synthetase/ligase" evidence="1">
    <location>
        <begin position="93"/>
        <end position="257"/>
    </location>
</feature>
<organism evidence="2 3">
    <name type="scientific">Anoxybacillus ayderensis</name>
    <dbReference type="NCBI Taxonomy" id="265546"/>
    <lineage>
        <taxon>Bacteria</taxon>
        <taxon>Bacillati</taxon>
        <taxon>Bacillota</taxon>
        <taxon>Bacilli</taxon>
        <taxon>Bacillales</taxon>
        <taxon>Anoxybacillaceae</taxon>
        <taxon>Anoxybacillus</taxon>
    </lineage>
</organism>
<evidence type="ECO:0000313" key="3">
    <source>
        <dbReference type="Proteomes" id="UP000032047"/>
    </source>
</evidence>
<reference evidence="2 3" key="1">
    <citation type="submission" date="2015-01" db="EMBL/GenBank/DDBJ databases">
        <title>Genome sequence of Anoxybacillus ayderensis strain AB04.</title>
        <authorList>
            <person name="Belduz A.O."/>
            <person name="Canakci S."/>
            <person name="Chan K.-G."/>
            <person name="Kahar U.M."/>
            <person name="Yaakob A.S."/>
            <person name="Chan C.S."/>
            <person name="Goh K.M."/>
        </authorList>
    </citation>
    <scope>NUCLEOTIDE SEQUENCE [LARGE SCALE GENOMIC DNA]</scope>
    <source>
        <strain evidence="2 3">AB04</strain>
    </source>
</reference>
<proteinExistence type="predicted"/>
<comment type="caution">
    <text evidence="2">The sequence shown here is derived from an EMBL/GenBank/DDBJ whole genome shotgun (WGS) entry which is preliminary data.</text>
</comment>
<dbReference type="Gene3D" id="3.40.50.12780">
    <property type="entry name" value="N-terminal domain of ligase-like"/>
    <property type="match status" value="1"/>
</dbReference>
<keyword evidence="2" id="KW-0436">Ligase</keyword>
<dbReference type="EMBL" id="JXTG01000027">
    <property type="protein sequence ID" value="KIP20058.1"/>
    <property type="molecule type" value="Genomic_DNA"/>
</dbReference>
<accession>A0A0D0HQA7</accession>
<dbReference type="PATRIC" id="fig|265546.4.peg.2789"/>
<evidence type="ECO:0000313" key="2">
    <source>
        <dbReference type="EMBL" id="KIP20058.1"/>
    </source>
</evidence>
<dbReference type="EC" id="6.2.1.30" evidence="2"/>
<dbReference type="RefSeq" id="WP_042536359.1">
    <property type="nucleotide sequence ID" value="NZ_JXTG01000027.1"/>
</dbReference>
<keyword evidence="3" id="KW-1185">Reference proteome</keyword>
<dbReference type="Proteomes" id="UP000032047">
    <property type="component" value="Unassembled WGS sequence"/>
</dbReference>
<dbReference type="SUPFAM" id="SSF56801">
    <property type="entry name" value="Acetyl-CoA synthetase-like"/>
    <property type="match status" value="1"/>
</dbReference>
<dbReference type="AlphaFoldDB" id="A0A0D0HQA7"/>
<dbReference type="InterPro" id="IPR053158">
    <property type="entry name" value="CapK_Type1_Caps_Biosynth"/>
</dbReference>
<dbReference type="PANTHER" id="PTHR36932">
    <property type="entry name" value="CAPSULAR POLYSACCHARIDE BIOSYNTHESIS PROTEIN"/>
    <property type="match status" value="1"/>
</dbReference>
<dbReference type="InterPro" id="IPR042099">
    <property type="entry name" value="ANL_N_sf"/>
</dbReference>